<dbReference type="PATRIC" id="fig|1386089.3.peg.2971"/>
<evidence type="ECO:0000256" key="1">
    <source>
        <dbReference type="SAM" id="Phobius"/>
    </source>
</evidence>
<dbReference type="Proteomes" id="UP000019489">
    <property type="component" value="Unassembled WGS sequence"/>
</dbReference>
<dbReference type="RefSeq" id="WP_034807534.1">
    <property type="nucleotide sequence ID" value="NZ_AWSA01000034.1"/>
</dbReference>
<accession>W9G3T0</accession>
<reference evidence="2 3" key="1">
    <citation type="submission" date="2013-08" db="EMBL/GenBank/DDBJ databases">
        <title>Intrasporangium oryzae NRRL B-24470.</title>
        <authorList>
            <person name="Liu H."/>
            <person name="Wang G."/>
        </authorList>
    </citation>
    <scope>NUCLEOTIDE SEQUENCE [LARGE SCALE GENOMIC DNA]</scope>
    <source>
        <strain evidence="2 3">NRRL B-24470</strain>
    </source>
</reference>
<proteinExistence type="predicted"/>
<comment type="caution">
    <text evidence="2">The sequence shown here is derived from an EMBL/GenBank/DDBJ whole genome shotgun (WGS) entry which is preliminary data.</text>
</comment>
<keyword evidence="1" id="KW-1133">Transmembrane helix</keyword>
<gene>
    <name evidence="2" type="ORF">N865_13650</name>
</gene>
<evidence type="ECO:0008006" key="4">
    <source>
        <dbReference type="Google" id="ProtNLM"/>
    </source>
</evidence>
<keyword evidence="3" id="KW-1185">Reference proteome</keyword>
<dbReference type="AlphaFoldDB" id="W9G3T0"/>
<evidence type="ECO:0000313" key="3">
    <source>
        <dbReference type="Proteomes" id="UP000019489"/>
    </source>
</evidence>
<dbReference type="STRING" id="1386089.N865_13650"/>
<protein>
    <recommendedName>
        <fullName evidence="4">DUF2842 domain-containing protein</fullName>
    </recommendedName>
</protein>
<organism evidence="2 3">
    <name type="scientific">Intrasporangium oryzae NRRL B-24470</name>
    <dbReference type="NCBI Taxonomy" id="1386089"/>
    <lineage>
        <taxon>Bacteria</taxon>
        <taxon>Bacillati</taxon>
        <taxon>Actinomycetota</taxon>
        <taxon>Actinomycetes</taxon>
        <taxon>Micrococcales</taxon>
        <taxon>Intrasporangiaceae</taxon>
        <taxon>Intrasporangium</taxon>
    </lineage>
</organism>
<evidence type="ECO:0000313" key="2">
    <source>
        <dbReference type="EMBL" id="EWT00801.1"/>
    </source>
</evidence>
<name>W9G3T0_9MICO</name>
<dbReference type="EMBL" id="AWSA01000034">
    <property type="protein sequence ID" value="EWT00801.1"/>
    <property type="molecule type" value="Genomic_DNA"/>
</dbReference>
<keyword evidence="1" id="KW-0812">Transmembrane</keyword>
<feature type="transmembrane region" description="Helical" evidence="1">
    <location>
        <begin position="34"/>
        <end position="57"/>
    </location>
</feature>
<keyword evidence="1" id="KW-0472">Membrane</keyword>
<sequence>MRPALRWTIVAALTLALVVLVAWGESLLGADSGAVVMVLTFAAGFAWLWFVVAPWAARGRAKRGP</sequence>